<feature type="transmembrane region" description="Helical" evidence="1">
    <location>
        <begin position="171"/>
        <end position="189"/>
    </location>
</feature>
<dbReference type="AlphaFoldDB" id="A0A9D7SJQ5"/>
<feature type="transmembrane region" description="Helical" evidence="1">
    <location>
        <begin position="58"/>
        <end position="78"/>
    </location>
</feature>
<reference evidence="2" key="1">
    <citation type="submission" date="2020-10" db="EMBL/GenBank/DDBJ databases">
        <title>Connecting structure to function with the recovery of over 1000 high-quality activated sludge metagenome-assembled genomes encoding full-length rRNA genes using long-read sequencing.</title>
        <authorList>
            <person name="Singleton C.M."/>
            <person name="Petriglieri F."/>
            <person name="Kristensen J.M."/>
            <person name="Kirkegaard R.H."/>
            <person name="Michaelsen T.Y."/>
            <person name="Andersen M.H."/>
            <person name="Karst S.M."/>
            <person name="Dueholm M.S."/>
            <person name="Nielsen P.H."/>
            <person name="Albertsen M."/>
        </authorList>
    </citation>
    <scope>NUCLEOTIDE SEQUENCE</scope>
    <source>
        <strain evidence="2">Skiv_18-Q3-R9-52_MAXAC.067</strain>
    </source>
</reference>
<evidence type="ECO:0000313" key="3">
    <source>
        <dbReference type="Proteomes" id="UP000886657"/>
    </source>
</evidence>
<feature type="transmembrane region" description="Helical" evidence="1">
    <location>
        <begin position="147"/>
        <end position="165"/>
    </location>
</feature>
<evidence type="ECO:0000256" key="1">
    <source>
        <dbReference type="SAM" id="Phobius"/>
    </source>
</evidence>
<feature type="transmembrane region" description="Helical" evidence="1">
    <location>
        <begin position="26"/>
        <end position="46"/>
    </location>
</feature>
<feature type="transmembrane region" description="Helical" evidence="1">
    <location>
        <begin position="366"/>
        <end position="384"/>
    </location>
</feature>
<keyword evidence="1" id="KW-0472">Membrane</keyword>
<comment type="caution">
    <text evidence="2">The sequence shown here is derived from an EMBL/GenBank/DDBJ whole genome shotgun (WGS) entry which is preliminary data.</text>
</comment>
<dbReference type="EMBL" id="JADKIO010000012">
    <property type="protein sequence ID" value="MBK9797955.1"/>
    <property type="molecule type" value="Genomic_DNA"/>
</dbReference>
<keyword evidence="1" id="KW-1133">Transmembrane helix</keyword>
<feature type="transmembrane region" description="Helical" evidence="1">
    <location>
        <begin position="390"/>
        <end position="409"/>
    </location>
</feature>
<name>A0A9D7SJQ5_9BACT</name>
<feature type="transmembrane region" description="Helical" evidence="1">
    <location>
        <begin position="198"/>
        <end position="217"/>
    </location>
</feature>
<evidence type="ECO:0008006" key="4">
    <source>
        <dbReference type="Google" id="ProtNLM"/>
    </source>
</evidence>
<feature type="transmembrane region" description="Helical" evidence="1">
    <location>
        <begin position="339"/>
        <end position="359"/>
    </location>
</feature>
<evidence type="ECO:0000313" key="2">
    <source>
        <dbReference type="EMBL" id="MBK9797955.1"/>
    </source>
</evidence>
<sequence length="426" mass="46910">MAIIQVYLWFTVAVFAWGPWDWNNPHPWKIYTFLTLAHVALLLGYLQGLRQTVVPYSGALSSKALVNVGIWVSVLVFIPTNLFRTGTMLPQVAQGLLNPGAAYDTSYLLRTSADQAPLAEYLRFLLGPLLALAVPLGIYYWKELSRVQQAGVVFVVLSTVAMFISMGTNKAIADTVIIVPWLIAAGAAGKRFNLSKRLLFVWVCILGIGVSSFFLFFRAGSISRGEGAGFAVSGVFSHIDVKADMDHPLVANASLETRVGILGLSFYLTGGYQALAMSLEEPWVPCYGIGNSFFLQRQVERILDRDDLASRTYPARIEARGWDSVGLWSSIYPWLASDVSFPGTLLVVFWIGGLFARLWRDVIDGGNPIAVSLFSQVVIMLFYFPANNQVLQFGEGLSAFVVTLAVWHWTRSQAAKPLLEAGVVHD</sequence>
<organism evidence="2 3">
    <name type="scientific">Candidatus Geothrix skivensis</name>
    <dbReference type="NCBI Taxonomy" id="2954439"/>
    <lineage>
        <taxon>Bacteria</taxon>
        <taxon>Pseudomonadati</taxon>
        <taxon>Acidobacteriota</taxon>
        <taxon>Holophagae</taxon>
        <taxon>Holophagales</taxon>
        <taxon>Holophagaceae</taxon>
        <taxon>Geothrix</taxon>
    </lineage>
</organism>
<protein>
    <recommendedName>
        <fullName evidence="4">Oligosaccharide repeat unit polymerase</fullName>
    </recommendedName>
</protein>
<feature type="transmembrane region" description="Helical" evidence="1">
    <location>
        <begin position="121"/>
        <end position="140"/>
    </location>
</feature>
<accession>A0A9D7SJQ5</accession>
<proteinExistence type="predicted"/>
<dbReference type="Proteomes" id="UP000886657">
    <property type="component" value="Unassembled WGS sequence"/>
</dbReference>
<gene>
    <name evidence="2" type="ORF">IPP58_16025</name>
</gene>
<keyword evidence="1" id="KW-0812">Transmembrane</keyword>